<dbReference type="PANTHER" id="PTHR21240">
    <property type="entry name" value="2-AMINO-3-CARBOXYLMUCONATE-6-SEMIALDEHYDE DECARBOXYLASE"/>
    <property type="match status" value="1"/>
</dbReference>
<dbReference type="SUPFAM" id="SSF51556">
    <property type="entry name" value="Metallo-dependent hydrolases"/>
    <property type="match status" value="1"/>
</dbReference>
<reference evidence="3 4" key="1">
    <citation type="submission" date="2016-10" db="EMBL/GenBank/DDBJ databases">
        <authorList>
            <person name="de Groot N.N."/>
        </authorList>
    </citation>
    <scope>NUCLEOTIDE SEQUENCE [LARGE SCALE GENOMIC DNA]</scope>
    <source>
        <strain evidence="3 4">Nv1</strain>
    </source>
</reference>
<dbReference type="STRING" id="1233.SAMN05216387_103111"/>
<proteinExistence type="predicted"/>
<dbReference type="Proteomes" id="UP000198620">
    <property type="component" value="Unassembled WGS sequence"/>
</dbReference>
<dbReference type="GO" id="GO:0016787">
    <property type="term" value="F:hydrolase activity"/>
    <property type="evidence" value="ECO:0007669"/>
    <property type="project" value="InterPro"/>
</dbReference>
<dbReference type="GO" id="GO:0016831">
    <property type="term" value="F:carboxy-lyase activity"/>
    <property type="evidence" value="ECO:0007669"/>
    <property type="project" value="InterPro"/>
</dbReference>
<evidence type="ECO:0000313" key="4">
    <source>
        <dbReference type="Proteomes" id="UP000198620"/>
    </source>
</evidence>
<evidence type="ECO:0000256" key="1">
    <source>
        <dbReference type="ARBA" id="ARBA00023239"/>
    </source>
</evidence>
<dbReference type="InterPro" id="IPR032466">
    <property type="entry name" value="Metal_Hydrolase"/>
</dbReference>
<feature type="domain" description="Amidohydrolase-related" evidence="2">
    <location>
        <begin position="49"/>
        <end position="267"/>
    </location>
</feature>
<keyword evidence="1" id="KW-0456">Lyase</keyword>
<evidence type="ECO:0000259" key="2">
    <source>
        <dbReference type="Pfam" id="PF04909"/>
    </source>
</evidence>
<protein>
    <recommendedName>
        <fullName evidence="2">Amidohydrolase-related domain-containing protein</fullName>
    </recommendedName>
</protein>
<dbReference type="InterPro" id="IPR032465">
    <property type="entry name" value="ACMSD"/>
</dbReference>
<dbReference type="InterPro" id="IPR006680">
    <property type="entry name" value="Amidohydro-rel"/>
</dbReference>
<name>A0A1H7K520_9PROT</name>
<accession>A0A1H7K520</accession>
<sequence>MMIIDAHIHCSGEENAADVLQALDWAGVDKAIVLAPFLSGSYSLHDRESLRSANQYLARLIAHDKDRLIGFAVINPSLDNASEDLTHAHDLGLSGLKMVPAGWYPYDDCAHRLYDTASHLGMPILFHSGIFIDGKSGRFCRPTFFEAIREHPGLRVTLAHLGWPWTDEANAVGLIDLINGVPSDNSQFRFDISFGAPPAYRLDVLRKAIAVLTPELLQFGSDVFLPCPGELIKSRIDDVLALLERLDIDTRSRERIMGGTAAAWLGIN</sequence>
<organism evidence="3 4">
    <name type="scientific">Nitrosovibrio tenuis</name>
    <dbReference type="NCBI Taxonomy" id="1233"/>
    <lineage>
        <taxon>Bacteria</taxon>
        <taxon>Pseudomonadati</taxon>
        <taxon>Pseudomonadota</taxon>
        <taxon>Betaproteobacteria</taxon>
        <taxon>Nitrosomonadales</taxon>
        <taxon>Nitrosomonadaceae</taxon>
        <taxon>Nitrosovibrio</taxon>
    </lineage>
</organism>
<keyword evidence="4" id="KW-1185">Reference proteome</keyword>
<dbReference type="EMBL" id="FOBH01000003">
    <property type="protein sequence ID" value="SEK81968.1"/>
    <property type="molecule type" value="Genomic_DNA"/>
</dbReference>
<dbReference type="RefSeq" id="WP_090827940.1">
    <property type="nucleotide sequence ID" value="NZ_FOBH01000003.1"/>
</dbReference>
<evidence type="ECO:0000313" key="3">
    <source>
        <dbReference type="EMBL" id="SEK81968.1"/>
    </source>
</evidence>
<dbReference type="AlphaFoldDB" id="A0A1H7K520"/>
<dbReference type="Gene3D" id="3.20.20.140">
    <property type="entry name" value="Metal-dependent hydrolases"/>
    <property type="match status" value="1"/>
</dbReference>
<dbReference type="Pfam" id="PF04909">
    <property type="entry name" value="Amidohydro_2"/>
    <property type="match status" value="1"/>
</dbReference>
<dbReference type="OrthoDB" id="1407586at2"/>
<gene>
    <name evidence="3" type="ORF">SAMN05216387_103111</name>
</gene>